<evidence type="ECO:0000256" key="1">
    <source>
        <dbReference type="SAM" id="Phobius"/>
    </source>
</evidence>
<keyword evidence="1" id="KW-0812">Transmembrane</keyword>
<feature type="transmembrane region" description="Helical" evidence="1">
    <location>
        <begin position="189"/>
        <end position="208"/>
    </location>
</feature>
<evidence type="ECO:0000313" key="3">
    <source>
        <dbReference type="Proteomes" id="UP000501602"/>
    </source>
</evidence>
<keyword evidence="1" id="KW-0472">Membrane</keyword>
<feature type="transmembrane region" description="Helical" evidence="1">
    <location>
        <begin position="215"/>
        <end position="235"/>
    </location>
</feature>
<sequence>MFGPLFNSIAIVGGGLFGSTLAKHIPKRIEQGLPATFALSAFAIGITMLGKVDNMLPVVMAFIIGTALGEFLRLENAAGSGAQRLQSRLKKRLPLPRGLSQTEFSMQYTSLIVLFSASGLGVIGALTEGLTGDNQLLMMKSLMDFLTAMIFAISLGSSIIFIAVIQFVVQTVLFLLAQTIMPLMDGATFANFTALGGIIMVAIGLRIAKIMDFSVVNYLPGLILVVPFSIGWAHLGFS</sequence>
<keyword evidence="1" id="KW-1133">Transmembrane helix</keyword>
<dbReference type="AlphaFoldDB" id="A0A6H1UB23"/>
<keyword evidence="3" id="KW-1185">Reference proteome</keyword>
<dbReference type="Proteomes" id="UP000501602">
    <property type="component" value="Chromosome"/>
</dbReference>
<feature type="transmembrane region" description="Helical" evidence="1">
    <location>
        <begin position="32"/>
        <end position="49"/>
    </location>
</feature>
<dbReference type="InterPro" id="IPR007563">
    <property type="entry name" value="DUF554"/>
</dbReference>
<evidence type="ECO:0000313" key="2">
    <source>
        <dbReference type="EMBL" id="QIZ76277.1"/>
    </source>
</evidence>
<dbReference type="RefSeq" id="WP_168659537.1">
    <property type="nucleotide sequence ID" value="NZ_CP051180.1"/>
</dbReference>
<dbReference type="EMBL" id="CP051180">
    <property type="protein sequence ID" value="QIZ76277.1"/>
    <property type="molecule type" value="Genomic_DNA"/>
</dbReference>
<accession>A0A6H1UB23</accession>
<feature type="transmembrane region" description="Helical" evidence="1">
    <location>
        <begin position="142"/>
        <end position="169"/>
    </location>
</feature>
<protein>
    <submittedName>
        <fullName evidence="2">DUF554 domain-containing protein</fullName>
    </submittedName>
</protein>
<organism evidence="2 3">
    <name type="scientific">Ferrimonas lipolytica</name>
    <dbReference type="NCBI Taxonomy" id="2724191"/>
    <lineage>
        <taxon>Bacteria</taxon>
        <taxon>Pseudomonadati</taxon>
        <taxon>Pseudomonadota</taxon>
        <taxon>Gammaproteobacteria</taxon>
        <taxon>Alteromonadales</taxon>
        <taxon>Ferrimonadaceae</taxon>
        <taxon>Ferrimonas</taxon>
    </lineage>
</organism>
<dbReference type="PANTHER" id="PTHR36111:SF2">
    <property type="entry name" value="INNER MEMBRANE PROTEIN"/>
    <property type="match status" value="1"/>
</dbReference>
<gene>
    <name evidence="2" type="ORF">HER31_04840</name>
</gene>
<dbReference type="PANTHER" id="PTHR36111">
    <property type="entry name" value="INNER MEMBRANE PROTEIN-RELATED"/>
    <property type="match status" value="1"/>
</dbReference>
<dbReference type="KEGG" id="fes:HER31_04840"/>
<proteinExistence type="predicted"/>
<reference evidence="2 3" key="1">
    <citation type="submission" date="2020-04" db="EMBL/GenBank/DDBJ databases">
        <title>Ferrimonas sp. S7 isolated from sea water.</title>
        <authorList>
            <person name="Bae S.S."/>
            <person name="Baek K."/>
        </authorList>
    </citation>
    <scope>NUCLEOTIDE SEQUENCE [LARGE SCALE GENOMIC DNA]</scope>
    <source>
        <strain evidence="2 3">S7</strain>
    </source>
</reference>
<feature type="transmembrane region" description="Helical" evidence="1">
    <location>
        <begin position="108"/>
        <end position="130"/>
    </location>
</feature>
<name>A0A6H1UB23_9GAMM</name>
<dbReference type="Pfam" id="PF04474">
    <property type="entry name" value="DUF554"/>
    <property type="match status" value="1"/>
</dbReference>